<gene>
    <name evidence="1" type="ORF">OVA965_LOCUS40735</name>
    <name evidence="2" type="ORF">TMI583_LOCUS42226</name>
</gene>
<dbReference type="Proteomes" id="UP000682733">
    <property type="component" value="Unassembled WGS sequence"/>
</dbReference>
<organism evidence="1 3">
    <name type="scientific">Didymodactylos carnosus</name>
    <dbReference type="NCBI Taxonomy" id="1234261"/>
    <lineage>
        <taxon>Eukaryota</taxon>
        <taxon>Metazoa</taxon>
        <taxon>Spiralia</taxon>
        <taxon>Gnathifera</taxon>
        <taxon>Rotifera</taxon>
        <taxon>Eurotatoria</taxon>
        <taxon>Bdelloidea</taxon>
        <taxon>Philodinida</taxon>
        <taxon>Philodinidae</taxon>
        <taxon>Didymodactylos</taxon>
    </lineage>
</organism>
<dbReference type="EMBL" id="CAJNOK010044997">
    <property type="protein sequence ID" value="CAF1577051.1"/>
    <property type="molecule type" value="Genomic_DNA"/>
</dbReference>
<protein>
    <submittedName>
        <fullName evidence="1">Uncharacterized protein</fullName>
    </submittedName>
</protein>
<feature type="non-terminal residue" evidence="1">
    <location>
        <position position="1"/>
    </location>
</feature>
<name>A0A8S2FYH2_9BILA</name>
<dbReference type="EMBL" id="CAJOBA010067965">
    <property type="protein sequence ID" value="CAF4374604.1"/>
    <property type="molecule type" value="Genomic_DNA"/>
</dbReference>
<proteinExistence type="predicted"/>
<accession>A0A8S2FYH2</accession>
<sequence length="116" mass="13313">QKSTTSIDYSDELRARDTIIEELKRSINSTTEHLRNSVLVALPPANIPDDSSRRRVEELQDEVQTHLKTIETLRVECSDLRSSEQKLRLQIDQFVSALRVSVAFDRHGVSKMLCFT</sequence>
<reference evidence="1" key="1">
    <citation type="submission" date="2021-02" db="EMBL/GenBank/DDBJ databases">
        <authorList>
            <person name="Nowell W R."/>
        </authorList>
    </citation>
    <scope>NUCLEOTIDE SEQUENCE</scope>
</reference>
<dbReference type="Proteomes" id="UP000677228">
    <property type="component" value="Unassembled WGS sequence"/>
</dbReference>
<dbReference type="AlphaFoldDB" id="A0A8S2FYH2"/>
<evidence type="ECO:0000313" key="1">
    <source>
        <dbReference type="EMBL" id="CAF1577051.1"/>
    </source>
</evidence>
<comment type="caution">
    <text evidence="1">The sequence shown here is derived from an EMBL/GenBank/DDBJ whole genome shotgun (WGS) entry which is preliminary data.</text>
</comment>
<evidence type="ECO:0000313" key="3">
    <source>
        <dbReference type="Proteomes" id="UP000677228"/>
    </source>
</evidence>
<evidence type="ECO:0000313" key="2">
    <source>
        <dbReference type="EMBL" id="CAF4374604.1"/>
    </source>
</evidence>